<keyword evidence="3 9" id="KW-0227">DNA damage</keyword>
<dbReference type="GO" id="GO:0006355">
    <property type="term" value="P:regulation of DNA-templated transcription"/>
    <property type="evidence" value="ECO:0007669"/>
    <property type="project" value="UniProtKB-UniRule"/>
</dbReference>
<gene>
    <name evidence="9" type="primary">mfd</name>
    <name evidence="13" type="ORF">BCF58_2717</name>
</gene>
<dbReference type="AlphaFoldDB" id="A0A495SAH4"/>
<comment type="subcellular location">
    <subcellularLocation>
        <location evidence="9">Cytoplasm</location>
    </subcellularLocation>
</comment>
<dbReference type="InterPro" id="IPR001650">
    <property type="entry name" value="Helicase_C-like"/>
</dbReference>
<reference evidence="13 14" key="1">
    <citation type="submission" date="2018-10" db="EMBL/GenBank/DDBJ databases">
        <title>Genomic Encyclopedia of Archaeal and Bacterial Type Strains, Phase II (KMG-II): from individual species to whole genera.</title>
        <authorList>
            <person name="Goeker M."/>
        </authorList>
    </citation>
    <scope>NUCLEOTIDE SEQUENCE [LARGE SCALE GENOMIC DNA]</scope>
    <source>
        <strain evidence="13 14">DSM 14219</strain>
    </source>
</reference>
<dbReference type="PANTHER" id="PTHR47964">
    <property type="entry name" value="ATP-DEPENDENT DNA HELICASE HOMOLOG RECG, CHLOROPLASTIC"/>
    <property type="match status" value="1"/>
</dbReference>
<dbReference type="InterPro" id="IPR005118">
    <property type="entry name" value="TRCF_C"/>
</dbReference>
<accession>A0A495SAH4</accession>
<keyword evidence="10" id="KW-1133">Transmembrane helix</keyword>
<dbReference type="Pfam" id="PF00270">
    <property type="entry name" value="DEAD"/>
    <property type="match status" value="1"/>
</dbReference>
<dbReference type="SMART" id="SM00490">
    <property type="entry name" value="HELICc"/>
    <property type="match status" value="1"/>
</dbReference>
<dbReference type="HAMAP" id="MF_00969">
    <property type="entry name" value="TRCF"/>
    <property type="match status" value="1"/>
</dbReference>
<dbReference type="SMART" id="SM00982">
    <property type="entry name" value="TRCF"/>
    <property type="match status" value="1"/>
</dbReference>
<evidence type="ECO:0000256" key="8">
    <source>
        <dbReference type="ARBA" id="ARBA00023204"/>
    </source>
</evidence>
<dbReference type="InterPro" id="IPR004576">
    <property type="entry name" value="Mfd"/>
</dbReference>
<dbReference type="InterPro" id="IPR014001">
    <property type="entry name" value="Helicase_ATP-bd"/>
</dbReference>
<dbReference type="Gene3D" id="2.40.10.170">
    <property type="match status" value="1"/>
</dbReference>
<comment type="similarity">
    <text evidence="9">In the C-terminal section; belongs to the helicase family. RecG subfamily.</text>
</comment>
<keyword evidence="6 9" id="KW-0067">ATP-binding</keyword>
<dbReference type="GO" id="GO:0005737">
    <property type="term" value="C:cytoplasm"/>
    <property type="evidence" value="ECO:0007669"/>
    <property type="project" value="UniProtKB-SubCell"/>
</dbReference>
<feature type="domain" description="Helicase ATP-binding" evidence="11">
    <location>
        <begin position="642"/>
        <end position="803"/>
    </location>
</feature>
<dbReference type="CDD" id="cd17991">
    <property type="entry name" value="DEXHc_TRCF"/>
    <property type="match status" value="1"/>
</dbReference>
<dbReference type="Pfam" id="PF00271">
    <property type="entry name" value="Helicase_C"/>
    <property type="match status" value="1"/>
</dbReference>
<dbReference type="InterPro" id="IPR041471">
    <property type="entry name" value="UvrB_inter"/>
</dbReference>
<dbReference type="GO" id="GO:0003684">
    <property type="term" value="F:damaged DNA binding"/>
    <property type="evidence" value="ECO:0007669"/>
    <property type="project" value="InterPro"/>
</dbReference>
<dbReference type="InterPro" id="IPR037235">
    <property type="entry name" value="TRCF-like_C_D7"/>
</dbReference>
<evidence type="ECO:0000256" key="1">
    <source>
        <dbReference type="ARBA" id="ARBA00022490"/>
    </source>
</evidence>
<dbReference type="Pfam" id="PF03461">
    <property type="entry name" value="TRCF"/>
    <property type="match status" value="1"/>
</dbReference>
<evidence type="ECO:0000256" key="5">
    <source>
        <dbReference type="ARBA" id="ARBA00022806"/>
    </source>
</evidence>
<dbReference type="EMBL" id="RBXB01000003">
    <property type="protein sequence ID" value="RKS96294.1"/>
    <property type="molecule type" value="Genomic_DNA"/>
</dbReference>
<dbReference type="InterPro" id="IPR036101">
    <property type="entry name" value="CarD-like/TRCF_RID_sf"/>
</dbReference>
<dbReference type="InterPro" id="IPR047112">
    <property type="entry name" value="RecG/Mfd"/>
</dbReference>
<dbReference type="InterPro" id="IPR011545">
    <property type="entry name" value="DEAD/DEAH_box_helicase_dom"/>
</dbReference>
<keyword evidence="4 9" id="KW-0378">Hydrolase</keyword>
<keyword evidence="10" id="KW-0812">Transmembrane</keyword>
<dbReference type="GO" id="GO:0016787">
    <property type="term" value="F:hydrolase activity"/>
    <property type="evidence" value="ECO:0007669"/>
    <property type="project" value="UniProtKB-KW"/>
</dbReference>
<keyword evidence="14" id="KW-1185">Reference proteome</keyword>
<dbReference type="PROSITE" id="PS51194">
    <property type="entry name" value="HELICASE_CTER"/>
    <property type="match status" value="1"/>
</dbReference>
<comment type="function">
    <text evidence="9">Couples transcription and DNA repair by recognizing RNA polymerase (RNAP) stalled at DNA lesions. Mediates ATP-dependent release of RNAP and its truncated transcript from the DNA, and recruitment of nucleotide excision repair machinery to the damaged site.</text>
</comment>
<evidence type="ECO:0000313" key="13">
    <source>
        <dbReference type="EMBL" id="RKS96294.1"/>
    </source>
</evidence>
<evidence type="ECO:0000256" key="10">
    <source>
        <dbReference type="SAM" id="Phobius"/>
    </source>
</evidence>
<dbReference type="Gene3D" id="3.40.50.300">
    <property type="entry name" value="P-loop containing nucleotide triphosphate hydrolases"/>
    <property type="match status" value="2"/>
</dbReference>
<dbReference type="Gene3D" id="3.30.2060.10">
    <property type="entry name" value="Penicillin-binding protein 1b domain"/>
    <property type="match status" value="1"/>
</dbReference>
<dbReference type="Proteomes" id="UP000272428">
    <property type="component" value="Unassembled WGS sequence"/>
</dbReference>
<keyword evidence="5" id="KW-0347">Helicase</keyword>
<dbReference type="InterPro" id="IPR003711">
    <property type="entry name" value="CarD-like/TRCF_RID"/>
</dbReference>
<evidence type="ECO:0000259" key="12">
    <source>
        <dbReference type="PROSITE" id="PS51194"/>
    </source>
</evidence>
<dbReference type="SUPFAM" id="SSF143517">
    <property type="entry name" value="TRCF domain-like"/>
    <property type="match status" value="1"/>
</dbReference>
<dbReference type="SUPFAM" id="SSF141259">
    <property type="entry name" value="CarD-like"/>
    <property type="match status" value="1"/>
</dbReference>
<dbReference type="Gene3D" id="3.40.50.11180">
    <property type="match status" value="1"/>
</dbReference>
<evidence type="ECO:0000259" key="11">
    <source>
        <dbReference type="PROSITE" id="PS51192"/>
    </source>
</evidence>
<keyword evidence="1 9" id="KW-0963">Cytoplasm</keyword>
<evidence type="ECO:0000256" key="3">
    <source>
        <dbReference type="ARBA" id="ARBA00022763"/>
    </source>
</evidence>
<keyword evidence="10" id="KW-0472">Membrane</keyword>
<dbReference type="PROSITE" id="PS51192">
    <property type="entry name" value="HELICASE_ATP_BIND_1"/>
    <property type="match status" value="1"/>
</dbReference>
<name>A0A495SAH4_9FLAO</name>
<dbReference type="NCBIfam" id="TIGR00580">
    <property type="entry name" value="mfd"/>
    <property type="match status" value="1"/>
</dbReference>
<organism evidence="13 14">
    <name type="scientific">Chryseobacterium defluvii</name>
    <dbReference type="NCBI Taxonomy" id="160396"/>
    <lineage>
        <taxon>Bacteria</taxon>
        <taxon>Pseudomonadati</taxon>
        <taxon>Bacteroidota</taxon>
        <taxon>Flavobacteriia</taxon>
        <taxon>Flavobacteriales</taxon>
        <taxon>Weeksellaceae</taxon>
        <taxon>Chryseobacterium group</taxon>
        <taxon>Chryseobacterium</taxon>
    </lineage>
</organism>
<evidence type="ECO:0000256" key="2">
    <source>
        <dbReference type="ARBA" id="ARBA00022741"/>
    </source>
</evidence>
<proteinExistence type="inferred from homology"/>
<comment type="similarity">
    <text evidence="9">In the N-terminal section; belongs to the UvrB family.</text>
</comment>
<dbReference type="GO" id="GO:0003678">
    <property type="term" value="F:DNA helicase activity"/>
    <property type="evidence" value="ECO:0007669"/>
    <property type="project" value="TreeGrafter"/>
</dbReference>
<keyword evidence="7 9" id="KW-0238">DNA-binding</keyword>
<keyword evidence="8 9" id="KW-0234">DNA repair</keyword>
<dbReference type="Pfam" id="PF02559">
    <property type="entry name" value="CarD_TRCF_RID"/>
    <property type="match status" value="1"/>
</dbReference>
<feature type="domain" description="Helicase C-terminal" evidence="12">
    <location>
        <begin position="812"/>
        <end position="978"/>
    </location>
</feature>
<dbReference type="PANTHER" id="PTHR47964:SF1">
    <property type="entry name" value="ATP-DEPENDENT DNA HELICASE HOMOLOG RECG, CHLOROPLASTIC"/>
    <property type="match status" value="1"/>
</dbReference>
<dbReference type="EC" id="3.6.4.-" evidence="9"/>
<dbReference type="GO" id="GO:0005524">
    <property type="term" value="F:ATP binding"/>
    <property type="evidence" value="ECO:0007669"/>
    <property type="project" value="UniProtKB-UniRule"/>
</dbReference>
<evidence type="ECO:0000256" key="9">
    <source>
        <dbReference type="HAMAP-Rule" id="MF_00969"/>
    </source>
</evidence>
<dbReference type="SMART" id="SM00487">
    <property type="entry name" value="DEXDc"/>
    <property type="match status" value="1"/>
</dbReference>
<evidence type="ECO:0000256" key="6">
    <source>
        <dbReference type="ARBA" id="ARBA00022840"/>
    </source>
</evidence>
<dbReference type="Gene3D" id="3.90.1150.50">
    <property type="entry name" value="Transcription-repair-coupling factor, D7 domain"/>
    <property type="match status" value="1"/>
</dbReference>
<dbReference type="SUPFAM" id="SSF52540">
    <property type="entry name" value="P-loop containing nucleoside triphosphate hydrolases"/>
    <property type="match status" value="3"/>
</dbReference>
<evidence type="ECO:0000256" key="7">
    <source>
        <dbReference type="ARBA" id="ARBA00023125"/>
    </source>
</evidence>
<dbReference type="InterPro" id="IPR027417">
    <property type="entry name" value="P-loop_NTPase"/>
</dbReference>
<sequence length="1191" mass="136450">MGLVFLFPTLWLFGFRRISFTKVQHMKYLNVRVLPVFGMGIFLIYYLYLCKNKRFRKYPKSLLSLISLLFMQLKTITEKFLPELLQKEFGKEIFTQLENSQHISVKGSAGSSVSVFVAELFLTRKKNILYLVDDKEDALYINTEMEDLLGKEKVLYFPATHLEPYQVEKTQNANLVLRTEVLNKINSGKSPKVIVAYAGALSEKVLKKEDFKAISHHIKVGDQLDFDFVDELLHHYNFQQADFVSEPGEFSVRGGIVDVFSYSYEKPYRITFFGNEIESIKTFDIETQLSVGKVKEFQLVSNMNFSVTGSKVSLLQLLPKDSIVVFKNAMVGLQKIKGFYEKSLEKFEGLNKDIAHRSPQELFISDQEFLFDYKKYTTIDFSSVAIEGFSTAEIKIEQTAQPAFHKNFELLIEDLEEKQHEGFETWISFSTEKQKERLESIFEELEHEVLFKSFKSELHEGFVDNNHKILVYTDHQIFDRYQRYKTKNTFAKSEQLTLKDLMSLKVGDYIAHIDHGIGKFMGLVKVNNDGKIQECFKLTYKNGDLLYVSIHSLHKISKYNGPDGKEIVLSKLGSPAWKSLKQKTKTKVKQIAFDLIKLYAQRKTAQGFAYSPDSYLQNELEASFIYEDTPDQEKATIDVKKDMEAVTVMDRLVCGDVGFGKTEVAIRAAFKAATDGKQVAVLVPTTILAFQHYRSFKERLKDFPVNVSYLNRFRTAKQKSETLEALKNGQLDIIIGTHQLVGSGVKFKDLGLLIIDEEHKFGVSVKDKLKTLKSNVDTLTLTATPIPRTLQFSLMAARDLSVIKTPPPNRQPVDTQIVGFNEEIIRDAVSYELQRDGQVYFINNRIENLKDIAGLIQRLVPDAKVITGHGQMDGKQLEKNVLDFMEGKYDVLVSTTIVESGVDVPNANTIFINDAQRFGMADLHQMRGRVGRSNRKAFCYLITPPFDMMTSDARKRLEAIEQFSDLGSGFQIAMKDLEIRGAGDLLGAEQSGFINEMGFETYQKLMQEALEELKDDESFGNLFENEEERQKLFKSVKEVNIDTDLELMLPDSYISNTEERLLLYQKIAEIDNEKDLQKFELELIDRFGELPKEAINLLKSVSLKWLAAEIGFEKIVMKNGVFLGYFPGNPQDKFYQTEKFKHIINYLTQNPAEAQLKEKIGKEGNQLMMRKEKVKNVDEVNILLRSILASH</sequence>
<dbReference type="SMART" id="SM01058">
    <property type="entry name" value="CarD_TRCF"/>
    <property type="match status" value="1"/>
</dbReference>
<keyword evidence="2 9" id="KW-0547">Nucleotide-binding</keyword>
<evidence type="ECO:0000256" key="4">
    <source>
        <dbReference type="ARBA" id="ARBA00022801"/>
    </source>
</evidence>
<dbReference type="GO" id="GO:0000716">
    <property type="term" value="P:transcription-coupled nucleotide-excision repair, DNA damage recognition"/>
    <property type="evidence" value="ECO:0007669"/>
    <property type="project" value="UniProtKB-UniRule"/>
</dbReference>
<feature type="transmembrane region" description="Helical" evidence="10">
    <location>
        <begin position="31"/>
        <end position="49"/>
    </location>
</feature>
<evidence type="ECO:0000313" key="14">
    <source>
        <dbReference type="Proteomes" id="UP000272428"/>
    </source>
</evidence>
<dbReference type="Pfam" id="PF17757">
    <property type="entry name" value="UvrB_inter"/>
    <property type="match status" value="1"/>
</dbReference>
<comment type="caution">
    <text evidence="13">The sequence shown here is derived from an EMBL/GenBank/DDBJ whole genome shotgun (WGS) entry which is preliminary data.</text>
</comment>
<protein>
    <recommendedName>
        <fullName evidence="9">Transcription-repair-coupling factor</fullName>
        <shortName evidence="9">TRCF</shortName>
        <ecNumber evidence="9">3.6.4.-</ecNumber>
    </recommendedName>
</protein>